<keyword evidence="4" id="KW-1185">Reference proteome</keyword>
<evidence type="ECO:0000259" key="2">
    <source>
        <dbReference type="Pfam" id="PF09699"/>
    </source>
</evidence>
<organism evidence="3 4">
    <name type="scientific">Aestuariirhabdus litorea</name>
    <dbReference type="NCBI Taxonomy" id="2528527"/>
    <lineage>
        <taxon>Bacteria</taxon>
        <taxon>Pseudomonadati</taxon>
        <taxon>Pseudomonadota</taxon>
        <taxon>Gammaproteobacteria</taxon>
        <taxon>Oceanospirillales</taxon>
        <taxon>Aestuariirhabdaceae</taxon>
        <taxon>Aestuariirhabdus</taxon>
    </lineage>
</organism>
<reference evidence="3 4" key="2">
    <citation type="submission" date="2018-12" db="EMBL/GenBank/DDBJ databases">
        <title>Simiduia agarivorans gen. nov., sp. nov., a marine, agarolytic bacterium isolated from shallow coastal water from Keelung, Taiwan.</title>
        <authorList>
            <person name="Shieh W.Y."/>
        </authorList>
    </citation>
    <scope>NUCLEOTIDE SEQUENCE [LARGE SCALE GENOMIC DNA]</scope>
    <source>
        <strain evidence="3 4">GTF-13</strain>
    </source>
</reference>
<evidence type="ECO:0000313" key="3">
    <source>
        <dbReference type="EMBL" id="RRJ85506.1"/>
    </source>
</evidence>
<dbReference type="SUPFAM" id="SSF48695">
    <property type="entry name" value="Multiheme cytochromes"/>
    <property type="match status" value="1"/>
</dbReference>
<reference evidence="3 4" key="1">
    <citation type="submission" date="2018-08" db="EMBL/GenBank/DDBJ databases">
        <authorList>
            <person name="Khan S.A."/>
        </authorList>
    </citation>
    <scope>NUCLEOTIDE SEQUENCE [LARGE SCALE GENOMIC DNA]</scope>
    <source>
        <strain evidence="3 4">GTF-13</strain>
    </source>
</reference>
<comment type="caution">
    <text evidence="3">The sequence shown here is derived from an EMBL/GenBank/DDBJ whole genome shotgun (WGS) entry which is preliminary data.</text>
</comment>
<dbReference type="Gene3D" id="1.10.1130.10">
    <property type="entry name" value="Flavocytochrome C3, Chain A"/>
    <property type="match status" value="1"/>
</dbReference>
<evidence type="ECO:0000256" key="1">
    <source>
        <dbReference type="ARBA" id="ARBA00022729"/>
    </source>
</evidence>
<dbReference type="PANTHER" id="PTHR35038">
    <property type="entry name" value="DISSIMILATORY SULFITE REDUCTASE SIRA"/>
    <property type="match status" value="1"/>
</dbReference>
<gene>
    <name evidence="3" type="ORF">D0544_09350</name>
</gene>
<feature type="domain" description="Doubled CXXCH motif" evidence="2">
    <location>
        <begin position="104"/>
        <end position="136"/>
    </location>
</feature>
<dbReference type="Pfam" id="PF09699">
    <property type="entry name" value="Paired_CXXCH_1"/>
    <property type="match status" value="2"/>
</dbReference>
<dbReference type="PANTHER" id="PTHR35038:SF8">
    <property type="entry name" value="C-TYPE POLYHEME CYTOCHROME OMCC"/>
    <property type="match status" value="1"/>
</dbReference>
<dbReference type="EMBL" id="QWEZ01000001">
    <property type="protein sequence ID" value="RRJ85506.1"/>
    <property type="molecule type" value="Genomic_DNA"/>
</dbReference>
<protein>
    <recommendedName>
        <fullName evidence="2">Doubled CXXCH motif domain-containing protein</fullName>
    </recommendedName>
</protein>
<dbReference type="RefSeq" id="WP_125015932.1">
    <property type="nucleotide sequence ID" value="NZ_QWEZ01000001.1"/>
</dbReference>
<dbReference type="GO" id="GO:0016491">
    <property type="term" value="F:oxidoreductase activity"/>
    <property type="evidence" value="ECO:0007669"/>
    <property type="project" value="TreeGrafter"/>
</dbReference>
<dbReference type="AlphaFoldDB" id="A0A3P3VV66"/>
<proteinExistence type="predicted"/>
<sequence length="271" mass="29011">MTGQGVLRVAIAQLALAALLAVVVLLWRAGSAVEGHLDGMACSTCHLTRDDGGVDPEMGNLLISAQEKMCDSCHAGASVASHPSGFVPSAPLANAFPLDWKGEMTCSTCHDVHGTEKGLLRVTDQGKVFCERCHNSEFFLNMRDQGQSLINSGHIDTRLDEMQLGDLDPYSRACIECHSKQSDQLGANPVTLAGAGVVKHDASRFSHPVGRSYEVAESYGGYRSRNRLSPSVVLPGGVVSCISCHEVYSDEHGNLVRSNEGSQLCFLCHDI</sequence>
<dbReference type="InterPro" id="IPR010177">
    <property type="entry name" value="Paired_CXXCH_1"/>
</dbReference>
<feature type="domain" description="Doubled CXXCH motif" evidence="2">
    <location>
        <begin position="240"/>
        <end position="270"/>
    </location>
</feature>
<dbReference type="InterPro" id="IPR051829">
    <property type="entry name" value="Multiheme_Cytochr_ET"/>
</dbReference>
<keyword evidence="1" id="KW-0732">Signal</keyword>
<evidence type="ECO:0000313" key="4">
    <source>
        <dbReference type="Proteomes" id="UP000280792"/>
    </source>
</evidence>
<dbReference type="InterPro" id="IPR036280">
    <property type="entry name" value="Multihaem_cyt_sf"/>
</dbReference>
<accession>A0A3P3VV66</accession>
<name>A0A3P3VV66_9GAMM</name>
<dbReference type="Proteomes" id="UP000280792">
    <property type="component" value="Unassembled WGS sequence"/>
</dbReference>